<dbReference type="PANTHER" id="PTHR21310">
    <property type="entry name" value="AMINOGLYCOSIDE PHOSPHOTRANSFERASE-RELATED-RELATED"/>
    <property type="match status" value="1"/>
</dbReference>
<accession>A0ABR1VZP1</accession>
<dbReference type="SUPFAM" id="SSF56112">
    <property type="entry name" value="Protein kinase-like (PK-like)"/>
    <property type="match status" value="1"/>
</dbReference>
<reference evidence="2 3" key="1">
    <citation type="submission" date="2023-01" db="EMBL/GenBank/DDBJ databases">
        <title>Analysis of 21 Apiospora genomes using comparative genomics revels a genus with tremendous synthesis potential of carbohydrate active enzymes and secondary metabolites.</title>
        <authorList>
            <person name="Sorensen T."/>
        </authorList>
    </citation>
    <scope>NUCLEOTIDE SEQUENCE [LARGE SCALE GENOMIC DNA]</scope>
    <source>
        <strain evidence="2 3">CBS 114990</strain>
    </source>
</reference>
<comment type="caution">
    <text evidence="2">The sequence shown here is derived from an EMBL/GenBank/DDBJ whole genome shotgun (WGS) entry which is preliminary data.</text>
</comment>
<feature type="compositionally biased region" description="Low complexity" evidence="1">
    <location>
        <begin position="381"/>
        <end position="390"/>
    </location>
</feature>
<evidence type="ECO:0000313" key="2">
    <source>
        <dbReference type="EMBL" id="KAK8075635.1"/>
    </source>
</evidence>
<name>A0ABR1VZP1_9PEZI</name>
<gene>
    <name evidence="2" type="ORF">PG997_010298</name>
</gene>
<feature type="region of interest" description="Disordered" evidence="1">
    <location>
        <begin position="378"/>
        <end position="400"/>
    </location>
</feature>
<protein>
    <submittedName>
        <fullName evidence="2">Protein kinase-like protein</fullName>
    </submittedName>
</protein>
<organism evidence="2 3">
    <name type="scientific">Apiospora hydei</name>
    <dbReference type="NCBI Taxonomy" id="1337664"/>
    <lineage>
        <taxon>Eukaryota</taxon>
        <taxon>Fungi</taxon>
        <taxon>Dikarya</taxon>
        <taxon>Ascomycota</taxon>
        <taxon>Pezizomycotina</taxon>
        <taxon>Sordariomycetes</taxon>
        <taxon>Xylariomycetidae</taxon>
        <taxon>Amphisphaeriales</taxon>
        <taxon>Apiosporaceae</taxon>
        <taxon>Apiospora</taxon>
    </lineage>
</organism>
<dbReference type="EMBL" id="JAQQWN010000007">
    <property type="protein sequence ID" value="KAK8075635.1"/>
    <property type="molecule type" value="Genomic_DNA"/>
</dbReference>
<dbReference type="RefSeq" id="XP_066666575.1">
    <property type="nucleotide sequence ID" value="XM_066814613.1"/>
</dbReference>
<sequence length="456" mass="51594">MERLSDPLTGWRAKCAKEAFLERINRAEQDIVTFVNTCLRWDRAGEFVKCHVGSLNVGISVQNSRTQEHVLIRFPIPGTVHLPCPEPWLEQRVKGEVMVLKYLGRHTKIPVPRVYHWGTAKESPKSLGPFIIEEYMKGENLGDILKARTNGEKDHPILDPDIDETKLDFVYEQIAGYQLQLSRLKLPSIGAISSITSSGDCKIAGPPLTYDMNTVASFTGFHDGYFTFPATTTGTPKRAKDYFVERARCLQAALETHCSDWREDENIAWKRYVARQCLEKLVPTYCAPDGEYGDASGSFRLFCDGLGPSNMLADPKTMRITAVLDLGFTNALPAQYIYDVSSWLVLGDPAILANKMGKKRFLELFEPRKEQYIRAMERAEAASPSSPPKATGGGAKQEPRLRLSSRMRVSWDSGRFWLNLASRSCRDADDIYWRFLHREGRGCRCWTRPRLRSGSI</sequence>
<dbReference type="GeneID" id="92047673"/>
<evidence type="ECO:0000256" key="1">
    <source>
        <dbReference type="SAM" id="MobiDB-lite"/>
    </source>
</evidence>
<dbReference type="PANTHER" id="PTHR21310:SF37">
    <property type="entry name" value="AMINOGLYCOSIDE PHOSPHOTRANSFERASE DOMAIN-CONTAINING PROTEIN"/>
    <property type="match status" value="1"/>
</dbReference>
<dbReference type="Proteomes" id="UP001433268">
    <property type="component" value="Unassembled WGS sequence"/>
</dbReference>
<dbReference type="InterPro" id="IPR011009">
    <property type="entry name" value="Kinase-like_dom_sf"/>
</dbReference>
<dbReference type="InterPro" id="IPR051678">
    <property type="entry name" value="AGP_Transferase"/>
</dbReference>
<proteinExistence type="predicted"/>
<evidence type="ECO:0000313" key="3">
    <source>
        <dbReference type="Proteomes" id="UP001433268"/>
    </source>
</evidence>
<keyword evidence="3" id="KW-1185">Reference proteome</keyword>